<accession>U9UCS4</accession>
<gene>
    <name evidence="1" type="ORF">GLOINDRAFT_93531</name>
</gene>
<evidence type="ECO:0000313" key="1">
    <source>
        <dbReference type="EMBL" id="ESA18180.1"/>
    </source>
</evidence>
<sequence>MVIFIWPSTSKTLPRSVPTTKQNIMISVKYLQTQKSRVKNKGGIVLMSYLINSIENAIHRYLAKEDTIHFPVCCFMLKLHNVNNLTWDDKYNMAFQLYDKPSPMGSKLTWDDKYNLAYQLYEKPSHGR</sequence>
<dbReference type="AlphaFoldDB" id="U9UCS4"/>
<dbReference type="HOGENOM" id="CLU_1960723_0_0_1"/>
<organism evidence="1">
    <name type="scientific">Rhizophagus irregularis (strain DAOM 181602 / DAOM 197198 / MUCL 43194)</name>
    <name type="common">Arbuscular mycorrhizal fungus</name>
    <name type="synonym">Glomus intraradices</name>
    <dbReference type="NCBI Taxonomy" id="747089"/>
    <lineage>
        <taxon>Eukaryota</taxon>
        <taxon>Fungi</taxon>
        <taxon>Fungi incertae sedis</taxon>
        <taxon>Mucoromycota</taxon>
        <taxon>Glomeromycotina</taxon>
        <taxon>Glomeromycetes</taxon>
        <taxon>Glomerales</taxon>
        <taxon>Glomeraceae</taxon>
        <taxon>Rhizophagus</taxon>
    </lineage>
</organism>
<dbReference type="EMBL" id="KI279458">
    <property type="protein sequence ID" value="ESA18180.1"/>
    <property type="molecule type" value="Genomic_DNA"/>
</dbReference>
<name>U9UCS4_RHIID</name>
<reference evidence="1" key="1">
    <citation type="submission" date="2013-07" db="EMBL/GenBank/DDBJ databases">
        <title>The genome of an arbuscular mycorrhizal fungus provides insights into the evolution of the oldest plant symbiosis.</title>
        <authorList>
            <consortium name="DOE Joint Genome Institute"/>
            <person name="Tisserant E."/>
            <person name="Malbreil M."/>
            <person name="Kuo A."/>
            <person name="Kohler A."/>
            <person name="Symeonidi A."/>
            <person name="Balestrini R."/>
            <person name="Charron P."/>
            <person name="Duensing N."/>
            <person name="Frei-dit-Frey N."/>
            <person name="Gianinazzi-Pearson V."/>
            <person name="Gilbert B."/>
            <person name="Handa Y."/>
            <person name="Hijri M."/>
            <person name="Kaul R."/>
            <person name="Kawaguchi M."/>
            <person name="Krajinski F."/>
            <person name="Lammers P."/>
            <person name="Lapierre D."/>
            <person name="Masclaux F.G."/>
            <person name="Murat C."/>
            <person name="Morin E."/>
            <person name="Ndikumana S."/>
            <person name="Pagni M."/>
            <person name="Petitpierre D."/>
            <person name="Requena N."/>
            <person name="Rosikiewicz P."/>
            <person name="Riley R."/>
            <person name="Saito K."/>
            <person name="San Clemente H."/>
            <person name="Shapiro H."/>
            <person name="van Tuinen D."/>
            <person name="Becard G."/>
            <person name="Bonfante P."/>
            <person name="Paszkowski U."/>
            <person name="Shachar-Hill Y."/>
            <person name="Young J.P."/>
            <person name="Sanders I.R."/>
            <person name="Henrissat B."/>
            <person name="Rensing S.A."/>
            <person name="Grigoriev I.V."/>
            <person name="Corradi N."/>
            <person name="Roux C."/>
            <person name="Martin F."/>
        </authorList>
    </citation>
    <scope>NUCLEOTIDE SEQUENCE</scope>
    <source>
        <strain evidence="1">DAOM 197198</strain>
    </source>
</reference>
<protein>
    <submittedName>
        <fullName evidence="1">Uncharacterized protein</fullName>
    </submittedName>
</protein>
<proteinExistence type="predicted"/>